<comment type="cofactor">
    <cofactor evidence="1">
        <name>Zn(2+)</name>
        <dbReference type="ChEBI" id="CHEBI:29105"/>
    </cofactor>
</comment>
<keyword evidence="4" id="KW-0378">Hydrolase</keyword>
<evidence type="ECO:0000256" key="2">
    <source>
        <dbReference type="ARBA" id="ARBA00005988"/>
    </source>
</evidence>
<evidence type="ECO:0000256" key="4">
    <source>
        <dbReference type="ARBA" id="ARBA00022801"/>
    </source>
</evidence>
<dbReference type="RefSeq" id="WP_345693773.1">
    <property type="nucleotide sequence ID" value="NZ_BAABIT010000001.1"/>
</dbReference>
<evidence type="ECO:0000256" key="7">
    <source>
        <dbReference type="PROSITE-ProRule" id="PRU01379"/>
    </source>
</evidence>
<comment type="similarity">
    <text evidence="2 7">Belongs to the peptidase M14 family.</text>
</comment>
<dbReference type="SMART" id="SM00631">
    <property type="entry name" value="Zn_pept"/>
    <property type="match status" value="1"/>
</dbReference>
<evidence type="ECO:0000259" key="8">
    <source>
        <dbReference type="PROSITE" id="PS52035"/>
    </source>
</evidence>
<dbReference type="EMBL" id="JBHSJD010000002">
    <property type="protein sequence ID" value="MFC5021832.1"/>
    <property type="molecule type" value="Genomic_DNA"/>
</dbReference>
<dbReference type="PANTHER" id="PTHR11705:SF143">
    <property type="entry name" value="SLL0236 PROTEIN"/>
    <property type="match status" value="1"/>
</dbReference>
<evidence type="ECO:0000313" key="9">
    <source>
        <dbReference type="EMBL" id="MFC5021832.1"/>
    </source>
</evidence>
<feature type="domain" description="Peptidase M14" evidence="8">
    <location>
        <begin position="1"/>
        <end position="355"/>
    </location>
</feature>
<keyword evidence="5" id="KW-0862">Zinc</keyword>
<keyword evidence="10" id="KW-1185">Reference proteome</keyword>
<gene>
    <name evidence="9" type="ORF">ACFPM3_06690</name>
</gene>
<name>A0ABV9XE20_9ACTN</name>
<dbReference type="PROSITE" id="PS52035">
    <property type="entry name" value="PEPTIDASE_M14"/>
    <property type="match status" value="1"/>
</dbReference>
<dbReference type="Gene3D" id="3.40.630.10">
    <property type="entry name" value="Zn peptidases"/>
    <property type="match status" value="1"/>
</dbReference>
<evidence type="ECO:0000256" key="5">
    <source>
        <dbReference type="ARBA" id="ARBA00022833"/>
    </source>
</evidence>
<dbReference type="Pfam" id="PF00246">
    <property type="entry name" value="Peptidase_M14"/>
    <property type="match status" value="1"/>
</dbReference>
<evidence type="ECO:0000313" key="10">
    <source>
        <dbReference type="Proteomes" id="UP001595829"/>
    </source>
</evidence>
<dbReference type="CDD" id="cd06228">
    <property type="entry name" value="M14-like"/>
    <property type="match status" value="1"/>
</dbReference>
<feature type="active site" description="Proton donor/acceptor" evidence="7">
    <location>
        <position position="325"/>
    </location>
</feature>
<keyword evidence="6" id="KW-0482">Metalloprotease</keyword>
<evidence type="ECO:0000256" key="3">
    <source>
        <dbReference type="ARBA" id="ARBA00022670"/>
    </source>
</evidence>
<protein>
    <submittedName>
        <fullName evidence="9">M14 family metallopeptidase</fullName>
    </submittedName>
</protein>
<proteinExistence type="inferred from homology"/>
<sequence length="356" mass="38586">MYLNVAEIESAISNLHAVYPGATEVLTPPHTTHEGRTARLLRIGSRSAHDVDGILILGGVHAREWVPPDALVSLGADLLEAHSLGTGLGYGSTSYTAAQVTHVIDGLALFLYPCVNPDGRAYSQTADAMWRKNRRPAPAGHGHGGPSCAGVDLNRNFAFLWDHTAKFAPDADVHTSDNPCDPQMYRGPSAASEPETRNIVWALDTHPCIRWLVDVHSAVPVILHNWGSDRNQTTSPSDNFRNPALDAVRGRKDDDIGEFIPYQDLNTAVELAGHMNDAVRGVRGVDYGVEAAYGLYPTSGTSDDYAYSRHFTTPTATKTLGYTIECGTSFQPPYREAEHIIREVSAALLALALNVH</sequence>
<dbReference type="PANTHER" id="PTHR11705">
    <property type="entry name" value="PROTEASE FAMILY M14 CARBOXYPEPTIDASE A,B"/>
    <property type="match status" value="1"/>
</dbReference>
<organism evidence="9 10">
    <name type="scientific">Streptomyces coeruleoprunus</name>
    <dbReference type="NCBI Taxonomy" id="285563"/>
    <lineage>
        <taxon>Bacteria</taxon>
        <taxon>Bacillati</taxon>
        <taxon>Actinomycetota</taxon>
        <taxon>Actinomycetes</taxon>
        <taxon>Kitasatosporales</taxon>
        <taxon>Streptomycetaceae</taxon>
        <taxon>Streptomyces</taxon>
    </lineage>
</organism>
<dbReference type="SUPFAM" id="SSF53187">
    <property type="entry name" value="Zn-dependent exopeptidases"/>
    <property type="match status" value="1"/>
</dbReference>
<dbReference type="Proteomes" id="UP001595829">
    <property type="component" value="Unassembled WGS sequence"/>
</dbReference>
<evidence type="ECO:0000256" key="6">
    <source>
        <dbReference type="ARBA" id="ARBA00023049"/>
    </source>
</evidence>
<accession>A0ABV9XE20</accession>
<dbReference type="InterPro" id="IPR000834">
    <property type="entry name" value="Peptidase_M14"/>
</dbReference>
<evidence type="ECO:0000256" key="1">
    <source>
        <dbReference type="ARBA" id="ARBA00001947"/>
    </source>
</evidence>
<keyword evidence="3" id="KW-0645">Protease</keyword>
<reference evidence="10" key="1">
    <citation type="journal article" date="2019" name="Int. J. Syst. Evol. Microbiol.">
        <title>The Global Catalogue of Microorganisms (GCM) 10K type strain sequencing project: providing services to taxonomists for standard genome sequencing and annotation.</title>
        <authorList>
            <consortium name="The Broad Institute Genomics Platform"/>
            <consortium name="The Broad Institute Genome Sequencing Center for Infectious Disease"/>
            <person name="Wu L."/>
            <person name="Ma J."/>
        </authorList>
    </citation>
    <scope>NUCLEOTIDE SEQUENCE [LARGE SCALE GENOMIC DNA]</scope>
    <source>
        <strain evidence="10">CGMCC 4.1648</strain>
    </source>
</reference>
<comment type="caution">
    <text evidence="9">The sequence shown here is derived from an EMBL/GenBank/DDBJ whole genome shotgun (WGS) entry which is preliminary data.</text>
</comment>